<reference evidence="3" key="1">
    <citation type="journal article" date="2017" name="Nature">
        <title>The genome of Chenopodium quinoa.</title>
        <authorList>
            <person name="Jarvis D.E."/>
            <person name="Ho Y.S."/>
            <person name="Lightfoot D.J."/>
            <person name="Schmoeckel S.M."/>
            <person name="Li B."/>
            <person name="Borm T.J.A."/>
            <person name="Ohyanagi H."/>
            <person name="Mineta K."/>
            <person name="Michell C.T."/>
            <person name="Saber N."/>
            <person name="Kharbatia N.M."/>
            <person name="Rupper R.R."/>
            <person name="Sharp A.R."/>
            <person name="Dally N."/>
            <person name="Boughton B.A."/>
            <person name="Woo Y.H."/>
            <person name="Gao G."/>
            <person name="Schijlen E.G.W.M."/>
            <person name="Guo X."/>
            <person name="Momin A.A."/>
            <person name="Negrao S."/>
            <person name="Al-Babili S."/>
            <person name="Gehring C."/>
            <person name="Roessner U."/>
            <person name="Jung C."/>
            <person name="Murphy K."/>
            <person name="Arold S.T."/>
            <person name="Gojobori T."/>
            <person name="van der Linden C.G."/>
            <person name="van Loo E.N."/>
            <person name="Jellen E.N."/>
            <person name="Maughan P.J."/>
            <person name="Tester M."/>
        </authorList>
    </citation>
    <scope>NUCLEOTIDE SEQUENCE [LARGE SCALE GENOMIC DNA]</scope>
    <source>
        <strain evidence="3">cv. PI 614886</strain>
    </source>
</reference>
<feature type="domain" description="Transposase-associated" evidence="2">
    <location>
        <begin position="5"/>
        <end position="79"/>
    </location>
</feature>
<evidence type="ECO:0000256" key="1">
    <source>
        <dbReference type="SAM" id="MobiDB-lite"/>
    </source>
</evidence>
<name>A0A803LLX3_CHEQI</name>
<proteinExistence type="predicted"/>
<evidence type="ECO:0000313" key="3">
    <source>
        <dbReference type="EnsemblPlants" id="AUR62015284-RA:cds"/>
    </source>
</evidence>
<feature type="compositionally biased region" description="Acidic residues" evidence="1">
    <location>
        <begin position="86"/>
        <end position="96"/>
    </location>
</feature>
<accession>A0A803LLX3</accession>
<dbReference type="InterPro" id="IPR029480">
    <property type="entry name" value="Transpos_assoc"/>
</dbReference>
<organism evidence="3 4">
    <name type="scientific">Chenopodium quinoa</name>
    <name type="common">Quinoa</name>
    <dbReference type="NCBI Taxonomy" id="63459"/>
    <lineage>
        <taxon>Eukaryota</taxon>
        <taxon>Viridiplantae</taxon>
        <taxon>Streptophyta</taxon>
        <taxon>Embryophyta</taxon>
        <taxon>Tracheophyta</taxon>
        <taxon>Spermatophyta</taxon>
        <taxon>Magnoliopsida</taxon>
        <taxon>eudicotyledons</taxon>
        <taxon>Gunneridae</taxon>
        <taxon>Pentapetalae</taxon>
        <taxon>Caryophyllales</taxon>
        <taxon>Chenopodiaceae</taxon>
        <taxon>Chenopodioideae</taxon>
        <taxon>Atripliceae</taxon>
        <taxon>Chenopodium</taxon>
    </lineage>
</organism>
<dbReference type="OMA" id="ERQTINH"/>
<keyword evidence="4" id="KW-1185">Reference proteome</keyword>
<evidence type="ECO:0000259" key="2">
    <source>
        <dbReference type="Pfam" id="PF13963"/>
    </source>
</evidence>
<dbReference type="Proteomes" id="UP000596660">
    <property type="component" value="Unplaced"/>
</dbReference>
<dbReference type="Pfam" id="PF13963">
    <property type="entry name" value="Transpos_assoc"/>
    <property type="match status" value="1"/>
</dbReference>
<dbReference type="EnsemblPlants" id="AUR62015284-RA">
    <property type="protein sequence ID" value="AUR62015284-RA:cds"/>
    <property type="gene ID" value="AUR62015284"/>
</dbReference>
<evidence type="ECO:0000313" key="4">
    <source>
        <dbReference type="Proteomes" id="UP000596660"/>
    </source>
</evidence>
<sequence>MDVEKRWVRMPRNCPEYKEGVDQFINSAFNASALNGRIKCPCRRCSVTVYLDPKDVCEHLFCKGFDRNYANSVWVFHGEEPSPSGLDDESHSDEESNLSIDDMHGLLHDAFGFPNFYDSIGEYPEPGEGG</sequence>
<dbReference type="AlphaFoldDB" id="A0A803LLX3"/>
<feature type="region of interest" description="Disordered" evidence="1">
    <location>
        <begin position="80"/>
        <end position="99"/>
    </location>
</feature>
<dbReference type="Gramene" id="AUR62015284-RA">
    <property type="protein sequence ID" value="AUR62015284-RA:cds"/>
    <property type="gene ID" value="AUR62015284"/>
</dbReference>
<reference evidence="3" key="2">
    <citation type="submission" date="2021-03" db="UniProtKB">
        <authorList>
            <consortium name="EnsemblPlants"/>
        </authorList>
    </citation>
    <scope>IDENTIFICATION</scope>
</reference>
<protein>
    <recommendedName>
        <fullName evidence="2">Transposase-associated domain-containing protein</fullName>
    </recommendedName>
</protein>